<protein>
    <submittedName>
        <fullName evidence="1">Uncharacterized protein</fullName>
    </submittedName>
</protein>
<organism evidence="1 2">
    <name type="scientific">Candidatus Falkowbacteria bacterium CG10_big_fil_rev_8_21_14_0_10_39_9</name>
    <dbReference type="NCBI Taxonomy" id="1974566"/>
    <lineage>
        <taxon>Bacteria</taxon>
        <taxon>Candidatus Falkowiibacteriota</taxon>
    </lineage>
</organism>
<evidence type="ECO:0000313" key="1">
    <source>
        <dbReference type="EMBL" id="PIT94401.1"/>
    </source>
</evidence>
<name>A0A2M6WNL4_9BACT</name>
<evidence type="ECO:0000313" key="2">
    <source>
        <dbReference type="Proteomes" id="UP000228900"/>
    </source>
</evidence>
<proteinExistence type="predicted"/>
<dbReference type="Proteomes" id="UP000228900">
    <property type="component" value="Unassembled WGS sequence"/>
</dbReference>
<comment type="caution">
    <text evidence="1">The sequence shown here is derived from an EMBL/GenBank/DDBJ whole genome shotgun (WGS) entry which is preliminary data.</text>
</comment>
<dbReference type="EMBL" id="PFAQ01000052">
    <property type="protein sequence ID" value="PIT94401.1"/>
    <property type="molecule type" value="Genomic_DNA"/>
</dbReference>
<dbReference type="AlphaFoldDB" id="A0A2M6WNL4"/>
<gene>
    <name evidence="1" type="ORF">COT98_03645</name>
</gene>
<reference evidence="2" key="1">
    <citation type="submission" date="2017-09" db="EMBL/GenBank/DDBJ databases">
        <title>Depth-based differentiation of microbial function through sediment-hosted aquifers and enrichment of novel symbionts in the deep terrestrial subsurface.</title>
        <authorList>
            <person name="Probst A.J."/>
            <person name="Ladd B."/>
            <person name="Jarett J.K."/>
            <person name="Geller-Mcgrath D.E."/>
            <person name="Sieber C.M.K."/>
            <person name="Emerson J.B."/>
            <person name="Anantharaman K."/>
            <person name="Thomas B.C."/>
            <person name="Malmstrom R."/>
            <person name="Stieglmeier M."/>
            <person name="Klingl A."/>
            <person name="Woyke T."/>
            <person name="Ryan C.M."/>
            <person name="Banfield J.F."/>
        </authorList>
    </citation>
    <scope>NUCLEOTIDE SEQUENCE [LARGE SCALE GENOMIC DNA]</scope>
</reference>
<sequence length="164" mass="19700">MELEISEKRYDSFIDSNGKKVPIHESYLYYAPTDDNFFEELDVVVIDDENEKTSKHRKFKSRHWEEHKSIEEFFWPRPSFKNRHGVGLYKDYNPKLNSGAPGNVKERRRCERIFAEDSKWNPIIIDYYEEDNIIDTILEDDEVTKTFDMVIVILDDYYVNRKAS</sequence>
<accession>A0A2M6WNL4</accession>